<reference evidence="1 2" key="1">
    <citation type="submission" date="2018-03" db="EMBL/GenBank/DDBJ databases">
        <title>Phenotypic and genomic properties of Cyclonatronum proteinivorum gen. nov., sp. nov., a haloalkaliphilic bacteroidete from soda lakes possessing Na+-translocating rhodopsin.</title>
        <authorList>
            <person name="Toshchakov S.V."/>
            <person name="Korzhenkov A."/>
            <person name="Samarov N.I."/>
            <person name="Kublanov I.V."/>
            <person name="Muntyan M.S."/>
            <person name="Sorokin D.Y."/>
        </authorList>
    </citation>
    <scope>NUCLEOTIDE SEQUENCE [LARGE SCALE GENOMIC DNA]</scope>
    <source>
        <strain evidence="1 2">Omega</strain>
    </source>
</reference>
<dbReference type="RefSeq" id="WP_114985470.1">
    <property type="nucleotide sequence ID" value="NZ_CP027806.1"/>
</dbReference>
<dbReference type="OrthoDB" id="9803842at2"/>
<organism evidence="1 2">
    <name type="scientific">Cyclonatronum proteinivorum</name>
    <dbReference type="NCBI Taxonomy" id="1457365"/>
    <lineage>
        <taxon>Bacteria</taxon>
        <taxon>Pseudomonadati</taxon>
        <taxon>Balneolota</taxon>
        <taxon>Balneolia</taxon>
        <taxon>Balneolales</taxon>
        <taxon>Cyclonatronaceae</taxon>
        <taxon>Cyclonatronum</taxon>
    </lineage>
</organism>
<dbReference type="Proteomes" id="UP000254808">
    <property type="component" value="Chromosome"/>
</dbReference>
<dbReference type="SUPFAM" id="SSF56059">
    <property type="entry name" value="Glutathione synthetase ATP-binding domain-like"/>
    <property type="match status" value="1"/>
</dbReference>
<dbReference type="AlphaFoldDB" id="A0A345UPH1"/>
<proteinExistence type="predicted"/>
<sequence length="451" mass="52121">MLSPSKPAVDYYNHLIASDLSAATEQHEMLLEMQRTQNVMFGDRPLTQSLRPMVMGERTFQYIHDTVYVIRQAILKIAATFFNSRKTLDHLGLTPYEIELCAIPTNVIRMSATARLDSFLTDNSFKFVELNAEVPAGIAYMKEMADIYQKLPIFQKFIERYPVRFVSPLEHTFQGLIRIYHEEFGGLKEKPSFAIVDHLDVPTYPEFVLIKEYLERLGYEAEICDPRELECRDGWIYANGKKIDILYRRLLMNEFFEIQYDCQAYLEGYKAQKTCYLNSFRSKLVHKKMIFALLTDPDYNHVLDQSELKAIRDHIPWTRKLKPSKVRYRGANQDLLELIRRNKDSFIMKPNDDYGGHGVVLGFQESQDTWETAISHALQLDYVVQEVIEIGRQPFLLPIEGNWESVNTVIDFDPYLNGPMMSGCLTRTSPSNLANVTAGGGSIPLFIARYL</sequence>
<gene>
    <name evidence="1" type="ORF">CYPRO_3139</name>
</gene>
<evidence type="ECO:0008006" key="3">
    <source>
        <dbReference type="Google" id="ProtNLM"/>
    </source>
</evidence>
<keyword evidence="2" id="KW-1185">Reference proteome</keyword>
<evidence type="ECO:0000313" key="1">
    <source>
        <dbReference type="EMBL" id="AXJ02373.1"/>
    </source>
</evidence>
<name>A0A345UPH1_9BACT</name>
<protein>
    <recommendedName>
        <fullName evidence="3">Circularly permuted ATP-grasp type 2</fullName>
    </recommendedName>
</protein>
<dbReference type="KEGG" id="cprv:CYPRO_3139"/>
<evidence type="ECO:0000313" key="2">
    <source>
        <dbReference type="Proteomes" id="UP000254808"/>
    </source>
</evidence>
<accession>A0A345UPH1</accession>
<dbReference type="EMBL" id="CP027806">
    <property type="protein sequence ID" value="AXJ02373.1"/>
    <property type="molecule type" value="Genomic_DNA"/>
</dbReference>